<reference evidence="2" key="1">
    <citation type="journal article" date="2007" name="PLoS ONE">
        <title>The first genome sequence of an elite grapevine cultivar (Pinot noir Vitis vinifera L.): coping with a highly heterozygous genome.</title>
        <authorList>
            <person name="Velasco R."/>
            <person name="Zharkikh A."/>
            <person name="Troggio M."/>
            <person name="Cartwright D.A."/>
            <person name="Cestaro A."/>
            <person name="Pruss D."/>
            <person name="Pindo M."/>
            <person name="FitzGerald L.M."/>
            <person name="Vezzulli S."/>
            <person name="Reid J."/>
            <person name="Malacarne G."/>
            <person name="Iliev D."/>
            <person name="Coppola G."/>
            <person name="Wardell B."/>
            <person name="Micheletti D."/>
            <person name="Macalma T."/>
            <person name="Facci M."/>
            <person name="Mitchell J.T."/>
            <person name="Perazzolli M."/>
            <person name="Eldredge G."/>
            <person name="Gatto P."/>
            <person name="Oyzerski R."/>
            <person name="Moretto M."/>
            <person name="Gutin N."/>
            <person name="Stefanini M."/>
            <person name="Chen Y."/>
            <person name="Segala C."/>
            <person name="Davenport C."/>
            <person name="Dematte L."/>
            <person name="Mraz A."/>
            <person name="Battilana J."/>
            <person name="Stormo K."/>
            <person name="Costa F."/>
            <person name="Tao Q."/>
            <person name="Si-Ammour A."/>
            <person name="Harkins T."/>
            <person name="Lackey A."/>
            <person name="Perbost C."/>
            <person name="Taillon B."/>
            <person name="Stella A."/>
            <person name="Solovyev V."/>
            <person name="Fawcett J.A."/>
            <person name="Sterck L."/>
            <person name="Vandepoele K."/>
            <person name="Grando S.M."/>
            <person name="Toppo S."/>
            <person name="Moser C."/>
            <person name="Lanchbury J."/>
            <person name="Bogden R."/>
            <person name="Skolnick M."/>
            <person name="Sgaramella V."/>
            <person name="Bhatnagar S.K."/>
            <person name="Fontana P."/>
            <person name="Gutin A."/>
            <person name="Van de Peer Y."/>
            <person name="Salamini F."/>
            <person name="Viola R."/>
        </authorList>
    </citation>
    <scope>NUCLEOTIDE SEQUENCE</scope>
</reference>
<feature type="region of interest" description="Disordered" evidence="1">
    <location>
        <begin position="1"/>
        <end position="27"/>
    </location>
</feature>
<accession>A5B9D1</accession>
<sequence length="166" mass="19287">MKTPMSSSIKLDKDEKDEDQKMRKCTKEESRLPLGHRASAQLSRLNLLSQRLTERRVSEPFFPTLVREFYLRATYGIGGPIISTVRGVEIRLDLESIYRIFDIAPVGLKVYKSKIWPIMSGFEPREISSLSTRMEELVVVSDTRFYSMEDCMDQYQTGFISQLEYL</sequence>
<dbReference type="EMBL" id="AM451152">
    <property type="protein sequence ID" value="CAN76595.1"/>
    <property type="molecule type" value="Genomic_DNA"/>
</dbReference>
<proteinExistence type="predicted"/>
<gene>
    <name evidence="2" type="ORF">VITISV_020297</name>
</gene>
<evidence type="ECO:0000256" key="1">
    <source>
        <dbReference type="SAM" id="MobiDB-lite"/>
    </source>
</evidence>
<protein>
    <submittedName>
        <fullName evidence="2">Uncharacterized protein</fullName>
    </submittedName>
</protein>
<name>A5B9D1_VITVI</name>
<dbReference type="AlphaFoldDB" id="A5B9D1"/>
<feature type="compositionally biased region" description="Basic and acidic residues" evidence="1">
    <location>
        <begin position="10"/>
        <end position="27"/>
    </location>
</feature>
<evidence type="ECO:0000313" key="2">
    <source>
        <dbReference type="EMBL" id="CAN76595.1"/>
    </source>
</evidence>
<organism evidence="2">
    <name type="scientific">Vitis vinifera</name>
    <name type="common">Grape</name>
    <dbReference type="NCBI Taxonomy" id="29760"/>
    <lineage>
        <taxon>Eukaryota</taxon>
        <taxon>Viridiplantae</taxon>
        <taxon>Streptophyta</taxon>
        <taxon>Embryophyta</taxon>
        <taxon>Tracheophyta</taxon>
        <taxon>Spermatophyta</taxon>
        <taxon>Magnoliopsida</taxon>
        <taxon>eudicotyledons</taxon>
        <taxon>Gunneridae</taxon>
        <taxon>Pentapetalae</taxon>
        <taxon>rosids</taxon>
        <taxon>Vitales</taxon>
        <taxon>Vitaceae</taxon>
        <taxon>Viteae</taxon>
        <taxon>Vitis</taxon>
    </lineage>
</organism>